<dbReference type="Pfam" id="PF17991">
    <property type="entry name" value="Thioredoxin_10"/>
    <property type="match status" value="1"/>
</dbReference>
<keyword evidence="4" id="KW-0201">Cytochrome c-type biogenesis</keyword>
<feature type="domain" description="Thioredoxin" evidence="8">
    <location>
        <begin position="242"/>
        <end position="387"/>
    </location>
</feature>
<organism evidence="9 10">
    <name type="scientific">Legionella drancourtii LLAP12</name>
    <dbReference type="NCBI Taxonomy" id="658187"/>
    <lineage>
        <taxon>Bacteria</taxon>
        <taxon>Pseudomonadati</taxon>
        <taxon>Pseudomonadota</taxon>
        <taxon>Gammaproteobacteria</taxon>
        <taxon>Legionellales</taxon>
        <taxon>Legionellaceae</taxon>
        <taxon>Legionella</taxon>
    </lineage>
</organism>
<dbReference type="Gene3D" id="3.40.30.10">
    <property type="entry name" value="Glutaredoxin"/>
    <property type="match status" value="1"/>
</dbReference>
<evidence type="ECO:0000256" key="7">
    <source>
        <dbReference type="SAM" id="Phobius"/>
    </source>
</evidence>
<accession>G9EPZ5</accession>
<dbReference type="InterPro" id="IPR041017">
    <property type="entry name" value="Thioredoxin_10"/>
</dbReference>
<protein>
    <recommendedName>
        <fullName evidence="8">Thioredoxin domain-containing protein</fullName>
    </recommendedName>
</protein>
<evidence type="ECO:0000313" key="10">
    <source>
        <dbReference type="Proteomes" id="UP000002770"/>
    </source>
</evidence>
<dbReference type="Pfam" id="PF02683">
    <property type="entry name" value="DsbD_TM"/>
    <property type="match status" value="1"/>
</dbReference>
<dbReference type="Gene3D" id="2.60.120.260">
    <property type="entry name" value="Galactose-binding domain-like"/>
    <property type="match status" value="1"/>
</dbReference>
<dbReference type="AlphaFoldDB" id="G9EPZ5"/>
<name>G9EPZ5_9GAMM</name>
<keyword evidence="6 7" id="KW-0472">Membrane</keyword>
<feature type="transmembrane region" description="Helical" evidence="7">
    <location>
        <begin position="203"/>
        <end position="223"/>
    </location>
</feature>
<dbReference type="Proteomes" id="UP000002770">
    <property type="component" value="Unassembled WGS sequence"/>
</dbReference>
<dbReference type="SUPFAM" id="SSF52833">
    <property type="entry name" value="Thioredoxin-like"/>
    <property type="match status" value="1"/>
</dbReference>
<dbReference type="InterPro" id="IPR003834">
    <property type="entry name" value="Cyt_c_assmbl_TM_dom"/>
</dbReference>
<dbReference type="InterPro" id="IPR013766">
    <property type="entry name" value="Thioredoxin_domain"/>
</dbReference>
<dbReference type="STRING" id="658187.LDG_7337"/>
<dbReference type="EMBL" id="JH413828">
    <property type="protein sequence ID" value="EHL30570.1"/>
    <property type="molecule type" value="Genomic_DNA"/>
</dbReference>
<proteinExistence type="predicted"/>
<dbReference type="InterPro" id="IPR050553">
    <property type="entry name" value="Thioredoxin_ResA/DsbE_sf"/>
</dbReference>
<evidence type="ECO:0000259" key="8">
    <source>
        <dbReference type="PROSITE" id="PS51352"/>
    </source>
</evidence>
<evidence type="ECO:0000256" key="5">
    <source>
        <dbReference type="ARBA" id="ARBA00022989"/>
    </source>
</evidence>
<dbReference type="GO" id="GO:0005886">
    <property type="term" value="C:plasma membrane"/>
    <property type="evidence" value="ECO:0007669"/>
    <property type="project" value="UniProtKB-SubCell"/>
</dbReference>
<dbReference type="OrthoDB" id="9811352at2"/>
<keyword evidence="10" id="KW-1185">Reference proteome</keyword>
<reference evidence="9 10" key="1">
    <citation type="journal article" date="2011" name="BMC Genomics">
        <title>Insight into cross-talk between intra-amoebal pathogens.</title>
        <authorList>
            <person name="Gimenez G."/>
            <person name="Bertelli C."/>
            <person name="Moliner C."/>
            <person name="Robert C."/>
            <person name="Raoult D."/>
            <person name="Fournier P.E."/>
            <person name="Greub G."/>
        </authorList>
    </citation>
    <scope>NUCLEOTIDE SEQUENCE [LARGE SCALE GENOMIC DNA]</scope>
    <source>
        <strain evidence="9 10">LLAP12</strain>
    </source>
</reference>
<keyword evidence="2" id="KW-1003">Cell membrane</keyword>
<gene>
    <name evidence="9" type="ORF">LDG_7337</name>
</gene>
<dbReference type="RefSeq" id="WP_006871250.1">
    <property type="nucleotide sequence ID" value="NZ_JH413828.1"/>
</dbReference>
<dbReference type="HOGENOM" id="CLU_033708_0_0_6"/>
<evidence type="ECO:0000313" key="9">
    <source>
        <dbReference type="EMBL" id="EHL30570.1"/>
    </source>
</evidence>
<dbReference type="GO" id="GO:0017004">
    <property type="term" value="P:cytochrome complex assembly"/>
    <property type="evidence" value="ECO:0007669"/>
    <property type="project" value="UniProtKB-KW"/>
</dbReference>
<feature type="transmembrane region" description="Helical" evidence="7">
    <location>
        <begin position="126"/>
        <end position="150"/>
    </location>
</feature>
<dbReference type="PROSITE" id="PS51352">
    <property type="entry name" value="THIOREDOXIN_2"/>
    <property type="match status" value="1"/>
</dbReference>
<evidence type="ECO:0000256" key="1">
    <source>
        <dbReference type="ARBA" id="ARBA00004651"/>
    </source>
</evidence>
<sequence>MTANFINIFLGFIEGFGLIISPCILPVLPIFLAASLAGSKKRPLGMIVGFSLFFALLIFFSRQLVNYLGFNFEVIRSVSYVILVLLGLIMLSNYLTEKFSQMTQGLTWVGAAFSTKNKTQGGFGNGVLLGGLIAIIWTPCAGPILAAVIVQTVVQQTTALSFFILLAFALGAVIPLFIISLYGKKIMSTFTFFTTRAELFRKCLGAVIIISVVYMIYFANTVVSPSTRQMGIKASTALIGGLWHSYPEPKIAGITAWINSPPLRLSDLKGKVVLIDFWTYSCINCLRSLPYVKDWYQHYHDKGLVVIGIHTPEFDFEKDLGNVSAAVQRDGILYPVALDNQFATWLNFNNHYWPAHYLINKQGEVVYEHFGEGDYDVTENNIRFLLGINELATLSTGIGEPVAYSQTPETYLGYERSDANLSPNVLKDKASKYHFPPSLPVNAWGLDGFWQVNADSIMAVEANAALKIHFKARKAFIVMGNSTTKPIQVKVRLNNGEEKSLSVDKYSIYSVVSQQQFSSGYLEIIAMAPGIKVYTFTFGN</sequence>
<dbReference type="GO" id="GO:0016491">
    <property type="term" value="F:oxidoreductase activity"/>
    <property type="evidence" value="ECO:0007669"/>
    <property type="project" value="InterPro"/>
</dbReference>
<evidence type="ECO:0000256" key="2">
    <source>
        <dbReference type="ARBA" id="ARBA00022475"/>
    </source>
</evidence>
<dbReference type="PANTHER" id="PTHR42852:SF13">
    <property type="entry name" value="PROTEIN DIPZ"/>
    <property type="match status" value="1"/>
</dbReference>
<comment type="subcellular location">
    <subcellularLocation>
        <location evidence="1">Cell membrane</location>
        <topology evidence="1">Multi-pass membrane protein</topology>
    </subcellularLocation>
</comment>
<dbReference type="Pfam" id="PF08534">
    <property type="entry name" value="Redoxin"/>
    <property type="match status" value="1"/>
</dbReference>
<dbReference type="InterPro" id="IPR036249">
    <property type="entry name" value="Thioredoxin-like_sf"/>
</dbReference>
<dbReference type="eggNOG" id="COG0526">
    <property type="taxonomic scope" value="Bacteria"/>
</dbReference>
<dbReference type="InParanoid" id="G9EPZ5"/>
<dbReference type="InterPro" id="IPR013740">
    <property type="entry name" value="Redoxin"/>
</dbReference>
<dbReference type="eggNOG" id="COG0785">
    <property type="taxonomic scope" value="Bacteria"/>
</dbReference>
<evidence type="ECO:0000256" key="4">
    <source>
        <dbReference type="ARBA" id="ARBA00022748"/>
    </source>
</evidence>
<evidence type="ECO:0000256" key="6">
    <source>
        <dbReference type="ARBA" id="ARBA00023136"/>
    </source>
</evidence>
<dbReference type="CDD" id="cd03012">
    <property type="entry name" value="TlpA_like_DipZ_like"/>
    <property type="match status" value="1"/>
</dbReference>
<keyword evidence="5 7" id="KW-1133">Transmembrane helix</keyword>
<evidence type="ECO:0000256" key="3">
    <source>
        <dbReference type="ARBA" id="ARBA00022692"/>
    </source>
</evidence>
<keyword evidence="3 7" id="KW-0812">Transmembrane</keyword>
<feature type="transmembrane region" description="Helical" evidence="7">
    <location>
        <begin position="162"/>
        <end position="182"/>
    </location>
</feature>
<feature type="transmembrane region" description="Helical" evidence="7">
    <location>
        <begin position="77"/>
        <end position="96"/>
    </location>
</feature>
<feature type="transmembrane region" description="Helical" evidence="7">
    <location>
        <begin position="6"/>
        <end position="32"/>
    </location>
</feature>
<feature type="transmembrane region" description="Helical" evidence="7">
    <location>
        <begin position="44"/>
        <end position="65"/>
    </location>
</feature>
<dbReference type="PANTHER" id="PTHR42852">
    <property type="entry name" value="THIOL:DISULFIDE INTERCHANGE PROTEIN DSBE"/>
    <property type="match status" value="1"/>
</dbReference>